<evidence type="ECO:0000313" key="3">
    <source>
        <dbReference type="Proteomes" id="UP000709295"/>
    </source>
</evidence>
<accession>A0A8J5MI65</accession>
<dbReference type="Proteomes" id="UP000709295">
    <property type="component" value="Unassembled WGS sequence"/>
</dbReference>
<gene>
    <name evidence="2" type="ORF">JG688_00004045</name>
</gene>
<evidence type="ECO:0008006" key="4">
    <source>
        <dbReference type="Google" id="ProtNLM"/>
    </source>
</evidence>
<name>A0A8J5MI65_9STRA</name>
<comment type="caution">
    <text evidence="2">The sequence shown here is derived from an EMBL/GenBank/DDBJ whole genome shotgun (WGS) entry which is preliminary data.</text>
</comment>
<proteinExistence type="predicted"/>
<feature type="compositionally biased region" description="Basic residues" evidence="1">
    <location>
        <begin position="255"/>
        <end position="275"/>
    </location>
</feature>
<dbReference type="AlphaFoldDB" id="A0A8J5MI65"/>
<feature type="compositionally biased region" description="Basic and acidic residues" evidence="1">
    <location>
        <begin position="187"/>
        <end position="197"/>
    </location>
</feature>
<feature type="region of interest" description="Disordered" evidence="1">
    <location>
        <begin position="187"/>
        <end position="223"/>
    </location>
</feature>
<evidence type="ECO:0000256" key="1">
    <source>
        <dbReference type="SAM" id="MobiDB-lite"/>
    </source>
</evidence>
<sequence>MMKPSDLQWVGQPVFKLAMDCHGHETQIRGKVVKYCPSSARYLLMYADGSSDGVPVDEIEDHVPMLLQLPVKRRRSISKCQRAAAQSEEPAECHEPAVQPPKRLKVSADMQAVVSRFIQTTLCELTTVLDISEEKRQTLLATLDGCMDQPLAALAQYGQNGGLDALYQTIRLCASCGENVHDVAAAKKSSVEKESLRTPESSSEFTPRHAAETPPSSPCSRSTCGQHLRELLQGTSSKGLSPLCIILKIHEQHAPHKREQKARKPRSLRPKKTPTCRRIEEDSLPEKVPVVVDLTGDGSEEEDDEEIDDTPSARRRLHFGLNSTVLFDMRDSVDVFSWQLTRTGHDRRKLPKQNPEAWKSVLKTSTRQESYEWGID</sequence>
<keyword evidence="3" id="KW-1185">Reference proteome</keyword>
<feature type="region of interest" description="Disordered" evidence="1">
    <location>
        <begin position="254"/>
        <end position="276"/>
    </location>
</feature>
<evidence type="ECO:0000313" key="2">
    <source>
        <dbReference type="EMBL" id="KAG6972325.1"/>
    </source>
</evidence>
<dbReference type="EMBL" id="JAENGY010000137">
    <property type="protein sequence ID" value="KAG6972325.1"/>
    <property type="molecule type" value="Genomic_DNA"/>
</dbReference>
<protein>
    <recommendedName>
        <fullName evidence="4">Tudor domain-containing protein</fullName>
    </recommendedName>
</protein>
<reference evidence="2" key="1">
    <citation type="submission" date="2021-01" db="EMBL/GenBank/DDBJ databases">
        <title>Phytophthora aleatoria, a newly-described species from Pinus radiata is distinct from Phytophthora cactorum isolates based on comparative genomics.</title>
        <authorList>
            <person name="Mcdougal R."/>
            <person name="Panda P."/>
            <person name="Williams N."/>
            <person name="Studholme D.J."/>
        </authorList>
    </citation>
    <scope>NUCLEOTIDE SEQUENCE</scope>
    <source>
        <strain evidence="2">NZFS 4037</strain>
    </source>
</reference>
<organism evidence="2 3">
    <name type="scientific">Phytophthora aleatoria</name>
    <dbReference type="NCBI Taxonomy" id="2496075"/>
    <lineage>
        <taxon>Eukaryota</taxon>
        <taxon>Sar</taxon>
        <taxon>Stramenopiles</taxon>
        <taxon>Oomycota</taxon>
        <taxon>Peronosporomycetes</taxon>
        <taxon>Peronosporales</taxon>
        <taxon>Peronosporaceae</taxon>
        <taxon>Phytophthora</taxon>
    </lineage>
</organism>